<dbReference type="AlphaFoldDB" id="A0A6A1USG0"/>
<evidence type="ECO:0000256" key="2">
    <source>
        <dbReference type="SAM" id="MobiDB-lite"/>
    </source>
</evidence>
<keyword evidence="3" id="KW-0812">Transmembrane</keyword>
<protein>
    <recommendedName>
        <fullName evidence="6">GTD-binding domain-containing protein</fullName>
    </recommendedName>
</protein>
<organism evidence="4 5">
    <name type="scientific">Morella rubra</name>
    <name type="common">Chinese bayberry</name>
    <dbReference type="NCBI Taxonomy" id="262757"/>
    <lineage>
        <taxon>Eukaryota</taxon>
        <taxon>Viridiplantae</taxon>
        <taxon>Streptophyta</taxon>
        <taxon>Embryophyta</taxon>
        <taxon>Tracheophyta</taxon>
        <taxon>Spermatophyta</taxon>
        <taxon>Magnoliopsida</taxon>
        <taxon>eudicotyledons</taxon>
        <taxon>Gunneridae</taxon>
        <taxon>Pentapetalae</taxon>
        <taxon>rosids</taxon>
        <taxon>fabids</taxon>
        <taxon>Fagales</taxon>
        <taxon>Myricaceae</taxon>
        <taxon>Morella</taxon>
    </lineage>
</organism>
<feature type="coiled-coil region" evidence="1">
    <location>
        <begin position="626"/>
        <end position="653"/>
    </location>
</feature>
<feature type="coiled-coil region" evidence="1">
    <location>
        <begin position="805"/>
        <end position="832"/>
    </location>
</feature>
<keyword evidence="3" id="KW-0472">Membrane</keyword>
<dbReference type="OrthoDB" id="1047602at2759"/>
<accession>A0A6A1USG0</accession>
<dbReference type="EMBL" id="RXIC02000026">
    <property type="protein sequence ID" value="KAB1202717.1"/>
    <property type="molecule type" value="Genomic_DNA"/>
</dbReference>
<feature type="region of interest" description="Disordered" evidence="2">
    <location>
        <begin position="731"/>
        <end position="750"/>
    </location>
</feature>
<name>A0A6A1USG0_9ROSI</name>
<evidence type="ECO:0000256" key="3">
    <source>
        <dbReference type="SAM" id="Phobius"/>
    </source>
</evidence>
<dbReference type="PANTHER" id="PTHR31448:SF32">
    <property type="entry name" value="MYOSIN-BINDING PROTEIN 1"/>
    <property type="match status" value="1"/>
</dbReference>
<gene>
    <name evidence="4" type="ORF">CJ030_MR8G002217</name>
</gene>
<proteinExistence type="predicted"/>
<dbReference type="GO" id="GO:0017022">
    <property type="term" value="F:myosin binding"/>
    <property type="evidence" value="ECO:0007669"/>
    <property type="project" value="InterPro"/>
</dbReference>
<dbReference type="PANTHER" id="PTHR31448">
    <property type="entry name" value="MYOSIN-BINDING PROTEIN 2"/>
    <property type="match status" value="1"/>
</dbReference>
<dbReference type="Proteomes" id="UP000516437">
    <property type="component" value="Chromosome 8"/>
</dbReference>
<keyword evidence="5" id="KW-1185">Reference proteome</keyword>
<evidence type="ECO:0000256" key="1">
    <source>
        <dbReference type="SAM" id="Coils"/>
    </source>
</evidence>
<keyword evidence="1" id="KW-0175">Coiled coil</keyword>
<evidence type="ECO:0008006" key="6">
    <source>
        <dbReference type="Google" id="ProtNLM"/>
    </source>
</evidence>
<sequence>MAALRISCAKPPNWGFTTALASAALEWLLILFLLVNALFSFIVTKFARYCKLQTPCLLCSRLDHVFGSEKLGYYWDLICSNHKMEVSSLVLCHAHNKLVDVRGMCESCLFSFATINKSNAETYRLLVGKLGEDTLCGSHEDPLLEGNKISCSNSRHCCCCNEPWVLKGHTPHLIQTKSVGRGANELDVPLSDVGGLNQDYLKMRREKSSVSVRVSNPRKRERDSLSHVGYTELKATSDTESEVLYSDDDASALFCETNVSNNGLAVRGAQLEPLIISLAENSAHENPLIADSAPVVSSSMSLVQLDPFEVNGSTSVESTVAVENGLEELNWQQANTKASYCAPTEADSKANPLATNDLISLNDVTSSSNATETMIEVSKESYPTGTGEVGQTSGAECGKIYDARTAPVTSSEIGLKTEAVSSDAAQQEPNSLDLGDAYKIAVGDRGQQFSGVLLEQRVGKNSSRVSEDLKLLLSQLSASRGIEQSMNEKSPRFSVTSDELKTTDASYSHGMQILQKRISLERNDSGVSLDGSALQKRISLERKDSGLTLDGSTLQKRISLERNESGLSLDARMLPKRMSLERNESGLSLDGSVVSEIEGGEGSTPYGSLAVLRLMEEQSQYDTKALQNAYDLLAEKEKEMQDLEAELEFYRTTFPNESILENVIEETCDMKAKDIGMDHSESVQVSSKTWLLKNIRCTIQFKEQNLEKKLYLISNNAVYLENGDYPLKGGQDVRSEFEDASSKEGTRENRAVEEENLSMQQVESVSSANLHAQVSFKKAQLICEDISELDSSGQGFLVLHRGTDLASIGNEVSNLNGRLEALEADKIFLEHSINLVKNGEEGLQLIREIASHLREFRRIGLRTMD</sequence>
<evidence type="ECO:0000313" key="5">
    <source>
        <dbReference type="Proteomes" id="UP000516437"/>
    </source>
</evidence>
<comment type="caution">
    <text evidence="4">The sequence shown here is derived from an EMBL/GenBank/DDBJ whole genome shotgun (WGS) entry which is preliminary data.</text>
</comment>
<feature type="transmembrane region" description="Helical" evidence="3">
    <location>
        <begin position="20"/>
        <end position="43"/>
    </location>
</feature>
<dbReference type="InterPro" id="IPR039306">
    <property type="entry name" value="MYOB"/>
</dbReference>
<evidence type="ECO:0000313" key="4">
    <source>
        <dbReference type="EMBL" id="KAB1202717.1"/>
    </source>
</evidence>
<reference evidence="4 5" key="1">
    <citation type="journal article" date="2019" name="Plant Biotechnol. J.">
        <title>The red bayberry genome and genetic basis of sex determination.</title>
        <authorList>
            <person name="Jia H.M."/>
            <person name="Jia H.J."/>
            <person name="Cai Q.L."/>
            <person name="Wang Y."/>
            <person name="Zhao H.B."/>
            <person name="Yang W.F."/>
            <person name="Wang G.Y."/>
            <person name="Li Y.H."/>
            <person name="Zhan D.L."/>
            <person name="Shen Y.T."/>
            <person name="Niu Q.F."/>
            <person name="Chang L."/>
            <person name="Qiu J."/>
            <person name="Zhao L."/>
            <person name="Xie H.B."/>
            <person name="Fu W.Y."/>
            <person name="Jin J."/>
            <person name="Li X.W."/>
            <person name="Jiao Y."/>
            <person name="Zhou C.C."/>
            <person name="Tu T."/>
            <person name="Chai C.Y."/>
            <person name="Gao J.L."/>
            <person name="Fan L.J."/>
            <person name="van de Weg E."/>
            <person name="Wang J.Y."/>
            <person name="Gao Z.S."/>
        </authorList>
    </citation>
    <scope>NUCLEOTIDE SEQUENCE [LARGE SCALE GENOMIC DNA]</scope>
    <source>
        <tissue evidence="4">Leaves</tissue>
    </source>
</reference>
<keyword evidence="3" id="KW-1133">Transmembrane helix</keyword>